<accession>A0ABP8V0S3</accession>
<evidence type="ECO:0000256" key="2">
    <source>
        <dbReference type="ARBA" id="ARBA00008791"/>
    </source>
</evidence>
<comment type="similarity">
    <text evidence="2">Belongs to the universal stress protein A family.</text>
</comment>
<evidence type="ECO:0000256" key="4">
    <source>
        <dbReference type="ARBA" id="ARBA00037131"/>
    </source>
</evidence>
<feature type="domain" description="UspA" evidence="5">
    <location>
        <begin position="176"/>
        <end position="325"/>
    </location>
</feature>
<dbReference type="Proteomes" id="UP001500604">
    <property type="component" value="Unassembled WGS sequence"/>
</dbReference>
<dbReference type="SUPFAM" id="SSF52402">
    <property type="entry name" value="Adenine nucleotide alpha hydrolases-like"/>
    <property type="match status" value="2"/>
</dbReference>
<dbReference type="CDD" id="cd00293">
    <property type="entry name" value="USP-like"/>
    <property type="match status" value="1"/>
</dbReference>
<name>A0ABP8V0S3_9GAMM</name>
<dbReference type="Gene3D" id="3.40.50.12370">
    <property type="match status" value="1"/>
</dbReference>
<comment type="caution">
    <text evidence="6">The sequence shown here is derived from an EMBL/GenBank/DDBJ whole genome shotgun (WGS) entry which is preliminary data.</text>
</comment>
<keyword evidence="3" id="KW-0963">Cytoplasm</keyword>
<dbReference type="InterPro" id="IPR006016">
    <property type="entry name" value="UspA"/>
</dbReference>
<evidence type="ECO:0000256" key="1">
    <source>
        <dbReference type="ARBA" id="ARBA00004496"/>
    </source>
</evidence>
<dbReference type="PANTHER" id="PTHR47892:SF1">
    <property type="entry name" value="UNIVERSAL STRESS PROTEIN E"/>
    <property type="match status" value="1"/>
</dbReference>
<organism evidence="6 7">
    <name type="scientific">Kistimonas scapharcae</name>
    <dbReference type="NCBI Taxonomy" id="1036133"/>
    <lineage>
        <taxon>Bacteria</taxon>
        <taxon>Pseudomonadati</taxon>
        <taxon>Pseudomonadota</taxon>
        <taxon>Gammaproteobacteria</taxon>
        <taxon>Oceanospirillales</taxon>
        <taxon>Endozoicomonadaceae</taxon>
        <taxon>Kistimonas</taxon>
    </lineage>
</organism>
<keyword evidence="7" id="KW-1185">Reference proteome</keyword>
<dbReference type="PANTHER" id="PTHR47892">
    <property type="entry name" value="UNIVERSAL STRESS PROTEIN E"/>
    <property type="match status" value="1"/>
</dbReference>
<evidence type="ECO:0000313" key="7">
    <source>
        <dbReference type="Proteomes" id="UP001500604"/>
    </source>
</evidence>
<comment type="subcellular location">
    <subcellularLocation>
        <location evidence="1">Cytoplasm</location>
    </subcellularLocation>
</comment>
<evidence type="ECO:0000256" key="3">
    <source>
        <dbReference type="ARBA" id="ARBA00022490"/>
    </source>
</evidence>
<dbReference type="Pfam" id="PF00582">
    <property type="entry name" value="Usp"/>
    <property type="match status" value="1"/>
</dbReference>
<comment type="function">
    <text evidence="4">Required for resistance to DNA-damaging agents.</text>
</comment>
<evidence type="ECO:0000259" key="5">
    <source>
        <dbReference type="Pfam" id="PF00582"/>
    </source>
</evidence>
<proteinExistence type="inferred from homology"/>
<protein>
    <submittedName>
        <fullName evidence="6">Universal stress protein</fullName>
    </submittedName>
</protein>
<evidence type="ECO:0000313" key="6">
    <source>
        <dbReference type="EMBL" id="GAA4649366.1"/>
    </source>
</evidence>
<sequence length="328" mass="36968">MFIPKKRIAISIRYFGRNIAMQQISEILVPIIRAEAVCDPRQLSLSLQLAKTCNAHLTFMVFEENIPQLVGPIPFDTSLLKKSRAQECQVVLDACLEQAEQEGLTATADLVWGNPIDCLIREIQHRKVDLVVKSAEYHHFLGQRRLSGNDLNVLRLSVAPVLLLAEEQPDHPVTLKTLLVAVDTDPDNELLNIRLLELGRQLAELQQAQLHAVHTWRLIGEDYMTRARHHAPPNLHTQLENVLKEDHMKRFQHLLSAAGLKHGENVTAHLIRGRASEEICRLDEELGVDLMIMGTHARRGLEKFMIGNTAENVATSVKSSLLIARPDH</sequence>
<reference evidence="7" key="1">
    <citation type="journal article" date="2019" name="Int. J. Syst. Evol. Microbiol.">
        <title>The Global Catalogue of Microorganisms (GCM) 10K type strain sequencing project: providing services to taxonomists for standard genome sequencing and annotation.</title>
        <authorList>
            <consortium name="The Broad Institute Genomics Platform"/>
            <consortium name="The Broad Institute Genome Sequencing Center for Infectious Disease"/>
            <person name="Wu L."/>
            <person name="Ma J."/>
        </authorList>
    </citation>
    <scope>NUCLEOTIDE SEQUENCE [LARGE SCALE GENOMIC DNA]</scope>
    <source>
        <strain evidence="7">JCM 17805</strain>
    </source>
</reference>
<gene>
    <name evidence="6" type="ORF">GCM10023116_16400</name>
</gene>
<dbReference type="EMBL" id="BAABFL010000131">
    <property type="protein sequence ID" value="GAA4649366.1"/>
    <property type="molecule type" value="Genomic_DNA"/>
</dbReference>